<sequence length="498" mass="58009">MNRTIKDKIRCLTNQNKNDWDLKIFQILTNIRNMPTVKNQQSPAELLFGRFLSLPFIIILTNNSRKASIHSAKSNQPKYQSRVKRNFDKHVPKQRTFHSPVFKRNNSVTPGKLNGLADTLSRIHVIASINDSMGIRYAQQLDSEFIQMKEFLANGDSHQNPSLQNSTLWTLRNRLYIADNLICYRRDEFLLVIVLSSKHMGVLKAAHEDFGAGAVERLNQDIINMLRIRCNGKLEPTWDENLPELLIVLRNRRKASTNKSPFQMLFGRNLHVPWHIKQIDEVNDLQIKNTSQVDNDDQKYRQGMSSYYNKAVPKYISNWSRHYRANDPKINKLDDRYRKWDTPYISVTIPLEEEIAQYIEENKDQPHHSKRISKKPNKFDDFEMYHIQSENLFADSSHPNLIENFAETHSDLNSNSNNYVDFDYDFDDSSHLNLIEKCAETNADLDINSNNYIDFNYDFDDSSHLNLIKKCAETNSDLESNSNKVCGQNVPDCALFIK</sequence>
<dbReference type="InterPro" id="IPR012337">
    <property type="entry name" value="RNaseH-like_sf"/>
</dbReference>
<evidence type="ECO:0000313" key="2">
    <source>
        <dbReference type="Proteomes" id="UP000078046"/>
    </source>
</evidence>
<organism evidence="1 2">
    <name type="scientific">Intoshia linei</name>
    <dbReference type="NCBI Taxonomy" id="1819745"/>
    <lineage>
        <taxon>Eukaryota</taxon>
        <taxon>Metazoa</taxon>
        <taxon>Spiralia</taxon>
        <taxon>Lophotrochozoa</taxon>
        <taxon>Mesozoa</taxon>
        <taxon>Orthonectida</taxon>
        <taxon>Rhopaluridae</taxon>
        <taxon>Intoshia</taxon>
    </lineage>
</organism>
<protein>
    <submittedName>
        <fullName evidence="1">Uncharacterized protein</fullName>
    </submittedName>
</protein>
<dbReference type="InterPro" id="IPR050951">
    <property type="entry name" value="Retrovirus_Pol_polyprotein"/>
</dbReference>
<evidence type="ECO:0000313" key="1">
    <source>
        <dbReference type="EMBL" id="OAF67551.1"/>
    </source>
</evidence>
<dbReference type="SUPFAM" id="SSF53098">
    <property type="entry name" value="Ribonuclease H-like"/>
    <property type="match status" value="2"/>
</dbReference>
<dbReference type="GO" id="GO:0003676">
    <property type="term" value="F:nucleic acid binding"/>
    <property type="evidence" value="ECO:0007669"/>
    <property type="project" value="InterPro"/>
</dbReference>
<dbReference type="InterPro" id="IPR036397">
    <property type="entry name" value="RNaseH_sf"/>
</dbReference>
<proteinExistence type="predicted"/>
<dbReference type="Gene3D" id="3.30.420.10">
    <property type="entry name" value="Ribonuclease H-like superfamily/Ribonuclease H"/>
    <property type="match status" value="2"/>
</dbReference>
<comment type="caution">
    <text evidence="1">The sequence shown here is derived from an EMBL/GenBank/DDBJ whole genome shotgun (WGS) entry which is preliminary data.</text>
</comment>
<reference evidence="1 2" key="1">
    <citation type="submission" date="2016-04" db="EMBL/GenBank/DDBJ databases">
        <title>The genome of Intoshia linei affirms orthonectids as highly simplified spiralians.</title>
        <authorList>
            <person name="Mikhailov K.V."/>
            <person name="Slusarev G.S."/>
            <person name="Nikitin M.A."/>
            <person name="Logacheva M.D."/>
            <person name="Penin A."/>
            <person name="Aleoshin V."/>
            <person name="Panchin Y.V."/>
        </authorList>
    </citation>
    <scope>NUCLEOTIDE SEQUENCE [LARGE SCALE GENOMIC DNA]</scope>
    <source>
        <strain evidence="1">Intl2013</strain>
        <tissue evidence="1">Whole animal</tissue>
    </source>
</reference>
<gene>
    <name evidence="1" type="ORF">A3Q56_04700</name>
</gene>
<accession>A0A177B1N9</accession>
<dbReference type="Proteomes" id="UP000078046">
    <property type="component" value="Unassembled WGS sequence"/>
</dbReference>
<dbReference type="PANTHER" id="PTHR37984:SF5">
    <property type="entry name" value="PROTEIN NYNRIN-LIKE"/>
    <property type="match status" value="1"/>
</dbReference>
<dbReference type="EMBL" id="LWCA01000633">
    <property type="protein sequence ID" value="OAF67551.1"/>
    <property type="molecule type" value="Genomic_DNA"/>
</dbReference>
<dbReference type="OrthoDB" id="10062030at2759"/>
<keyword evidence="2" id="KW-1185">Reference proteome</keyword>
<dbReference type="PANTHER" id="PTHR37984">
    <property type="entry name" value="PROTEIN CBG26694"/>
    <property type="match status" value="1"/>
</dbReference>
<dbReference type="AlphaFoldDB" id="A0A177B1N9"/>
<name>A0A177B1N9_9BILA</name>